<evidence type="ECO:0000259" key="3">
    <source>
        <dbReference type="Pfam" id="PF16220"/>
    </source>
</evidence>
<accession>A0A1I4BEQ1</accession>
<name>A0A1I4BEQ1_9GAMM</name>
<dbReference type="GO" id="GO:0016989">
    <property type="term" value="F:sigma factor antagonist activity"/>
    <property type="evidence" value="ECO:0007669"/>
    <property type="project" value="TreeGrafter"/>
</dbReference>
<proteinExistence type="predicted"/>
<sequence>MENKAATEQEVAREAADWWTRLRETAPSAETLARWESWMARDERHARAFDQLNALGEWLCVASTSQRQELLDEFAPRVTWARRRPYALAVAATLVLAMLGWWGARFVGGRGMPAQHYASAVGQDRDIRLPDGTDIALGADSSLTARYGRGRRRIDLAAGEAYFTVVHDRSRPFVVDAGSLRIEDLGTAFNVRRTGQRVSVAVTQGRVRVSSSTAADGQLELEAGQRAEYDPRSGMVRVSHLAAQRATAWRHHQLEFVDEPLSMVIANVNRYSRHPVQLADPQLGQLMFTGTVNTTNIDGWIGALPHVFPLQVSRFADHVVLSSAAH</sequence>
<dbReference type="RefSeq" id="WP_092702802.1">
    <property type="nucleotide sequence ID" value="NZ_FOSR01000005.1"/>
</dbReference>
<evidence type="ECO:0000313" key="5">
    <source>
        <dbReference type="Proteomes" id="UP000198725"/>
    </source>
</evidence>
<reference evidence="5" key="1">
    <citation type="submission" date="2016-10" db="EMBL/GenBank/DDBJ databases">
        <authorList>
            <person name="Varghese N."/>
            <person name="Submissions S."/>
        </authorList>
    </citation>
    <scope>NUCLEOTIDE SEQUENCE [LARGE SCALE GENOMIC DNA]</scope>
    <source>
        <strain evidence="5">MO64</strain>
    </source>
</reference>
<dbReference type="PANTHER" id="PTHR30273">
    <property type="entry name" value="PERIPLASMIC SIGNAL SENSOR AND SIGMA FACTOR ACTIVATOR FECR-RELATED"/>
    <property type="match status" value="1"/>
</dbReference>
<evidence type="ECO:0000313" key="4">
    <source>
        <dbReference type="EMBL" id="SFK66481.1"/>
    </source>
</evidence>
<gene>
    <name evidence="4" type="ORF">SAMN05192579_10542</name>
</gene>
<dbReference type="InterPro" id="IPR012373">
    <property type="entry name" value="Ferrdict_sens_TM"/>
</dbReference>
<evidence type="ECO:0000259" key="2">
    <source>
        <dbReference type="Pfam" id="PF04773"/>
    </source>
</evidence>
<dbReference type="Proteomes" id="UP000198725">
    <property type="component" value="Unassembled WGS sequence"/>
</dbReference>
<dbReference type="AlphaFoldDB" id="A0A1I4BEQ1"/>
<dbReference type="Pfam" id="PF04773">
    <property type="entry name" value="FecR"/>
    <property type="match status" value="1"/>
</dbReference>
<dbReference type="PANTHER" id="PTHR30273:SF2">
    <property type="entry name" value="PROTEIN FECR"/>
    <property type="match status" value="1"/>
</dbReference>
<protein>
    <submittedName>
        <fullName evidence="4">FecR family protein</fullName>
    </submittedName>
</protein>
<dbReference type="Pfam" id="PF16220">
    <property type="entry name" value="DUF4880"/>
    <property type="match status" value="1"/>
</dbReference>
<dbReference type="PIRSF" id="PIRSF018266">
    <property type="entry name" value="FecR"/>
    <property type="match status" value="1"/>
</dbReference>
<keyword evidence="1" id="KW-1133">Transmembrane helix</keyword>
<feature type="transmembrane region" description="Helical" evidence="1">
    <location>
        <begin position="86"/>
        <end position="104"/>
    </location>
</feature>
<organism evidence="4 5">
    <name type="scientific">Rhodanobacter glycinis</name>
    <dbReference type="NCBI Taxonomy" id="582702"/>
    <lineage>
        <taxon>Bacteria</taxon>
        <taxon>Pseudomonadati</taxon>
        <taxon>Pseudomonadota</taxon>
        <taxon>Gammaproteobacteria</taxon>
        <taxon>Lysobacterales</taxon>
        <taxon>Rhodanobacteraceae</taxon>
        <taxon>Rhodanobacter</taxon>
    </lineage>
</organism>
<keyword evidence="5" id="KW-1185">Reference proteome</keyword>
<dbReference type="InterPro" id="IPR032623">
    <property type="entry name" value="FecR_N"/>
</dbReference>
<dbReference type="Gene3D" id="2.60.120.1440">
    <property type="match status" value="1"/>
</dbReference>
<dbReference type="Gene3D" id="3.55.50.30">
    <property type="match status" value="1"/>
</dbReference>
<evidence type="ECO:0000256" key="1">
    <source>
        <dbReference type="SAM" id="Phobius"/>
    </source>
</evidence>
<dbReference type="InterPro" id="IPR006860">
    <property type="entry name" value="FecR"/>
</dbReference>
<feature type="domain" description="FecR N-terminal" evidence="3">
    <location>
        <begin position="13"/>
        <end position="54"/>
    </location>
</feature>
<keyword evidence="1" id="KW-0472">Membrane</keyword>
<feature type="domain" description="FecR protein" evidence="2">
    <location>
        <begin position="117"/>
        <end position="208"/>
    </location>
</feature>
<keyword evidence="1" id="KW-0812">Transmembrane</keyword>
<dbReference type="EMBL" id="FOSR01000005">
    <property type="protein sequence ID" value="SFK66481.1"/>
    <property type="molecule type" value="Genomic_DNA"/>
</dbReference>